<sequence length="27" mass="2828">MEGVKSNKTVEGGAAQSLLLSFSIFTL</sequence>
<evidence type="ECO:0000313" key="1">
    <source>
        <dbReference type="EMBL" id="MCI16485.1"/>
    </source>
</evidence>
<proteinExistence type="predicted"/>
<comment type="caution">
    <text evidence="1">The sequence shown here is derived from an EMBL/GenBank/DDBJ whole genome shotgun (WGS) entry which is preliminary data.</text>
</comment>
<keyword evidence="2" id="KW-1185">Reference proteome</keyword>
<organism evidence="1 2">
    <name type="scientific">Trifolium medium</name>
    <dbReference type="NCBI Taxonomy" id="97028"/>
    <lineage>
        <taxon>Eukaryota</taxon>
        <taxon>Viridiplantae</taxon>
        <taxon>Streptophyta</taxon>
        <taxon>Embryophyta</taxon>
        <taxon>Tracheophyta</taxon>
        <taxon>Spermatophyta</taxon>
        <taxon>Magnoliopsida</taxon>
        <taxon>eudicotyledons</taxon>
        <taxon>Gunneridae</taxon>
        <taxon>Pentapetalae</taxon>
        <taxon>rosids</taxon>
        <taxon>fabids</taxon>
        <taxon>Fabales</taxon>
        <taxon>Fabaceae</taxon>
        <taxon>Papilionoideae</taxon>
        <taxon>50 kb inversion clade</taxon>
        <taxon>NPAAA clade</taxon>
        <taxon>Hologalegina</taxon>
        <taxon>IRL clade</taxon>
        <taxon>Trifolieae</taxon>
        <taxon>Trifolium</taxon>
    </lineage>
</organism>
<dbReference type="Proteomes" id="UP000265520">
    <property type="component" value="Unassembled WGS sequence"/>
</dbReference>
<name>A0A392PZS4_9FABA</name>
<reference evidence="1 2" key="1">
    <citation type="journal article" date="2018" name="Front. Plant Sci.">
        <title>Red Clover (Trifolium pratense) and Zigzag Clover (T. medium) - A Picture of Genomic Similarities and Differences.</title>
        <authorList>
            <person name="Dluhosova J."/>
            <person name="Istvanek J."/>
            <person name="Nedelnik J."/>
            <person name="Repkova J."/>
        </authorList>
    </citation>
    <scope>NUCLEOTIDE SEQUENCE [LARGE SCALE GENOMIC DNA]</scope>
    <source>
        <strain evidence="2">cv. 10/8</strain>
        <tissue evidence="1">Leaf</tissue>
    </source>
</reference>
<evidence type="ECO:0000313" key="2">
    <source>
        <dbReference type="Proteomes" id="UP000265520"/>
    </source>
</evidence>
<protein>
    <submittedName>
        <fullName evidence="1">Uncharacterized protein</fullName>
    </submittedName>
</protein>
<accession>A0A392PZS4</accession>
<dbReference type="AlphaFoldDB" id="A0A392PZS4"/>
<dbReference type="EMBL" id="LXQA010101088">
    <property type="protein sequence ID" value="MCI16485.1"/>
    <property type="molecule type" value="Genomic_DNA"/>
</dbReference>
<feature type="non-terminal residue" evidence="1">
    <location>
        <position position="27"/>
    </location>
</feature>